<gene>
    <name evidence="2" type="ORF">QQM35_04775</name>
</gene>
<feature type="domain" description="AB hydrolase-1" evidence="1">
    <location>
        <begin position="22"/>
        <end position="248"/>
    </location>
</feature>
<dbReference type="InterPro" id="IPR050266">
    <property type="entry name" value="AB_hydrolase_sf"/>
</dbReference>
<dbReference type="PANTHER" id="PTHR43798:SF28">
    <property type="entry name" value="AB HYDROLASE-1 DOMAIN-CONTAINING PROTEIN"/>
    <property type="match status" value="1"/>
</dbReference>
<dbReference type="Pfam" id="PF00561">
    <property type="entry name" value="Abhydrolase_1"/>
    <property type="match status" value="1"/>
</dbReference>
<protein>
    <submittedName>
        <fullName evidence="2">Alpha/beta hydrolase</fullName>
    </submittedName>
</protein>
<dbReference type="GO" id="GO:0016787">
    <property type="term" value="F:hydrolase activity"/>
    <property type="evidence" value="ECO:0007669"/>
    <property type="project" value="UniProtKB-KW"/>
</dbReference>
<accession>A0ABZ3EG57</accession>
<reference evidence="2 3" key="1">
    <citation type="journal article" date="2024" name="Pathogens">
        <title>Staphylococcus hsinchuensis sp. nov., Isolated from Soymilk.</title>
        <authorList>
            <person name="Wang Y.T."/>
            <person name="Lin Y.C."/>
            <person name="Hsieh Y.H."/>
            <person name="Lin Y.T."/>
            <person name="Hamada M."/>
            <person name="Chen C.C."/>
            <person name="Liou J.S."/>
            <person name="Lee A.Y."/>
            <person name="Zhang W.L."/>
            <person name="Chen Y.T."/>
            <person name="Huang C.H."/>
        </authorList>
    </citation>
    <scope>NUCLEOTIDE SEQUENCE [LARGE SCALE GENOMIC DNA]</scope>
    <source>
        <strain evidence="2 3">H164</strain>
    </source>
</reference>
<proteinExistence type="predicted"/>
<dbReference type="Proteomes" id="UP001436297">
    <property type="component" value="Chromosome"/>
</dbReference>
<evidence type="ECO:0000313" key="2">
    <source>
        <dbReference type="EMBL" id="XAF71411.1"/>
    </source>
</evidence>
<dbReference type="PANTHER" id="PTHR43798">
    <property type="entry name" value="MONOACYLGLYCEROL LIPASE"/>
    <property type="match status" value="1"/>
</dbReference>
<dbReference type="InterPro" id="IPR029058">
    <property type="entry name" value="AB_hydrolase_fold"/>
</dbReference>
<sequence length="265" mass="30201">MKKVETSFDNEIAYIREGHGVPLILIHGLDSNMASFYSLKDELKTIFEVIIYDVRGHGKSTKHESFDINDHVKDLYSLMEKLNIEAAHLVGHDMGGLIAKHFTNQFDTKVLSLTLVATNLFDSVGGLNKLMIDHQDEIEGFDKSEALIILFPYIYQEQLKARKWLQDQRIYSRQTSEDSAIATRALMNFPLLSQNEVIETVNVPTLMIYGKHDPLVDLDNLNQESIAGDELTVYTFEHSGHAPHIEEAENFIQKYLEFTNQGVVE</sequence>
<dbReference type="InterPro" id="IPR000073">
    <property type="entry name" value="AB_hydrolase_1"/>
</dbReference>
<dbReference type="PRINTS" id="PR00111">
    <property type="entry name" value="ABHYDROLASE"/>
</dbReference>
<evidence type="ECO:0000259" key="1">
    <source>
        <dbReference type="Pfam" id="PF00561"/>
    </source>
</evidence>
<name>A0ABZ3EG57_9STAP</name>
<keyword evidence="3" id="KW-1185">Reference proteome</keyword>
<dbReference type="SUPFAM" id="SSF53474">
    <property type="entry name" value="alpha/beta-Hydrolases"/>
    <property type="match status" value="1"/>
</dbReference>
<keyword evidence="2" id="KW-0378">Hydrolase</keyword>
<dbReference type="Gene3D" id="3.40.50.1820">
    <property type="entry name" value="alpha/beta hydrolase"/>
    <property type="match status" value="1"/>
</dbReference>
<organism evidence="2 3">
    <name type="scientific">Staphylococcus hsinchuensis</name>
    <dbReference type="NCBI Taxonomy" id="3051183"/>
    <lineage>
        <taxon>Bacteria</taxon>
        <taxon>Bacillati</taxon>
        <taxon>Bacillota</taxon>
        <taxon>Bacilli</taxon>
        <taxon>Bacillales</taxon>
        <taxon>Staphylococcaceae</taxon>
        <taxon>Staphylococcus</taxon>
    </lineage>
</organism>
<evidence type="ECO:0000313" key="3">
    <source>
        <dbReference type="Proteomes" id="UP001436297"/>
    </source>
</evidence>
<dbReference type="EMBL" id="CP128355">
    <property type="protein sequence ID" value="XAF71411.1"/>
    <property type="molecule type" value="Genomic_DNA"/>
</dbReference>
<dbReference type="RefSeq" id="WP_251518782.1">
    <property type="nucleotide sequence ID" value="NZ_CP128355.1"/>
</dbReference>